<dbReference type="GeneID" id="76153192"/>
<proteinExistence type="predicted"/>
<evidence type="ECO:0000313" key="2">
    <source>
        <dbReference type="Proteomes" id="UP001204833"/>
    </source>
</evidence>
<accession>A0AAD5B984</accession>
<reference evidence="1 2" key="1">
    <citation type="journal article" date="2022" name="DNA Res.">
        <title>Genome analysis of five recently described species of the CUG-Ser clade uncovers Candida theae as a new hybrid lineage with pathogenic potential in the Candida parapsilosis species complex.</title>
        <authorList>
            <person name="Mixao V."/>
            <person name="Del Olmo V."/>
            <person name="Hegedusova E."/>
            <person name="Saus E."/>
            <person name="Pryszcz L."/>
            <person name="Cillingova A."/>
            <person name="Nosek J."/>
            <person name="Gabaldon T."/>
        </authorList>
    </citation>
    <scope>NUCLEOTIDE SEQUENCE [LARGE SCALE GENOMIC DNA]</scope>
    <source>
        <strain evidence="1 2">CBS 12239</strain>
    </source>
</reference>
<evidence type="ECO:0000313" key="1">
    <source>
        <dbReference type="EMBL" id="KAI5948750.1"/>
    </source>
</evidence>
<name>A0AAD5B984_9ASCO</name>
<organism evidence="1 2">
    <name type="scientific">Candida theae</name>
    <dbReference type="NCBI Taxonomy" id="1198502"/>
    <lineage>
        <taxon>Eukaryota</taxon>
        <taxon>Fungi</taxon>
        <taxon>Dikarya</taxon>
        <taxon>Ascomycota</taxon>
        <taxon>Saccharomycotina</taxon>
        <taxon>Pichiomycetes</taxon>
        <taxon>Debaryomycetaceae</taxon>
        <taxon>Candida/Lodderomyces clade</taxon>
        <taxon>Candida</taxon>
    </lineage>
</organism>
<gene>
    <name evidence="1" type="ORF">KGF57_005148</name>
</gene>
<dbReference type="Proteomes" id="UP001204833">
    <property type="component" value="Unassembled WGS sequence"/>
</dbReference>
<comment type="caution">
    <text evidence="1">The sequence shown here is derived from an EMBL/GenBank/DDBJ whole genome shotgun (WGS) entry which is preliminary data.</text>
</comment>
<sequence length="297" mass="34675">MARLTQTPSSDINRVPDHMSALWKALGIDEFIRTSTLIYREFNRKRTRSRLTLKDVQSRYSPKRVSRTIAYTLIRGTFPEHLQILGDEMSDRVVSVIFDGSKLENFAKEPTNEPFTNLEQIKAINYIIRSLYRYFTSKLANKELNFVERLATLSWSLYFGVVYENKCQEYKPTDLNPEKKKIFNAIHPVSSSEPVRDFDFDKEKLLEIDLKYFVRRPNPISTTKDEFSTIEANNLPEFQLKEVLSFENEAEFSRIIGHTLFPIISFFTNTQVKEQEKRVIMKAAMVPDAIAENISIF</sequence>
<dbReference type="EMBL" id="JAIHNG010000177">
    <property type="protein sequence ID" value="KAI5948750.1"/>
    <property type="molecule type" value="Genomic_DNA"/>
</dbReference>
<protein>
    <submittedName>
        <fullName evidence="1">Uncharacterized protein</fullName>
    </submittedName>
</protein>
<keyword evidence="2" id="KW-1185">Reference proteome</keyword>
<dbReference type="AlphaFoldDB" id="A0AAD5B984"/>
<dbReference type="RefSeq" id="XP_051606260.1">
    <property type="nucleotide sequence ID" value="XM_051754734.1"/>
</dbReference>